<dbReference type="InterPro" id="IPR050205">
    <property type="entry name" value="CDPK_Ser/Thr_kinases"/>
</dbReference>
<keyword evidence="7" id="KW-0067">ATP-binding</keyword>
<sequence>CDENGYLDYGEFLAISDHLRKMSHEEHVDIAFQYFDKKQSGYIELEELRKALADEIDIQGKILIKALMLDVAKHKGGGISYNEITNRRLKQMKEWLPELINKDRNAETEQGVSQAIIRSKIDFNREPWPKVSDNAKDLVKKMLDPDPKRRFTAQEVLDHPWLKLVKTEPDTEKDLLKYMLNTHDELGNMQFM</sequence>
<dbReference type="InterPro" id="IPR011992">
    <property type="entry name" value="EF-hand-dom_pair"/>
</dbReference>
<evidence type="ECO:0000256" key="6">
    <source>
        <dbReference type="ARBA" id="ARBA00022777"/>
    </source>
</evidence>
<dbReference type="Pfam" id="PF00069">
    <property type="entry name" value="Pkinase"/>
    <property type="match status" value="1"/>
</dbReference>
<dbReference type="InterPro" id="IPR000719">
    <property type="entry name" value="Prot_kinase_dom"/>
</dbReference>
<comment type="similarity">
    <text evidence="1">Belongs to the protein kinase superfamily. CAMK Ser/Thr protein kinase family. CaMK subfamily.</text>
</comment>
<comment type="caution">
    <text evidence="9">The sequence shown here is derived from an EMBL/GenBank/DDBJ whole genome shotgun (WGS) entry which is preliminary data.</text>
</comment>
<proteinExistence type="inferred from homology"/>
<dbReference type="GO" id="GO:0005524">
    <property type="term" value="F:ATP binding"/>
    <property type="evidence" value="ECO:0007669"/>
    <property type="project" value="UniProtKB-KW"/>
</dbReference>
<dbReference type="AlphaFoldDB" id="A0A2K3LQB4"/>
<dbReference type="FunFam" id="1.10.510.10:FF:001423">
    <property type="entry name" value="Calcium-dependent protein kinase 7"/>
    <property type="match status" value="1"/>
</dbReference>
<feature type="domain" description="EF-hand" evidence="8">
    <location>
        <begin position="23"/>
        <end position="58"/>
    </location>
</feature>
<keyword evidence="5" id="KW-0547">Nucleotide-binding</keyword>
<dbReference type="SUPFAM" id="SSF47473">
    <property type="entry name" value="EF-hand"/>
    <property type="match status" value="1"/>
</dbReference>
<evidence type="ECO:0000256" key="7">
    <source>
        <dbReference type="ARBA" id="ARBA00022840"/>
    </source>
</evidence>
<protein>
    <submittedName>
        <fullName evidence="9">Calcium-dependent protein kinase 8-like protein</fullName>
    </submittedName>
</protein>
<keyword evidence="3" id="KW-0597">Phosphoprotein</keyword>
<gene>
    <name evidence="9" type="ORF">L195_g036735</name>
</gene>
<evidence type="ECO:0000256" key="2">
    <source>
        <dbReference type="ARBA" id="ARBA00022527"/>
    </source>
</evidence>
<dbReference type="InterPro" id="IPR011009">
    <property type="entry name" value="Kinase-like_dom_sf"/>
</dbReference>
<dbReference type="PROSITE" id="PS50222">
    <property type="entry name" value="EF_HAND_2"/>
    <property type="match status" value="1"/>
</dbReference>
<evidence type="ECO:0000256" key="1">
    <source>
        <dbReference type="ARBA" id="ARBA00005354"/>
    </source>
</evidence>
<evidence type="ECO:0000256" key="4">
    <source>
        <dbReference type="ARBA" id="ARBA00022679"/>
    </source>
</evidence>
<keyword evidence="2" id="KW-0723">Serine/threonine-protein kinase</keyword>
<dbReference type="GO" id="GO:0004674">
    <property type="term" value="F:protein serine/threonine kinase activity"/>
    <property type="evidence" value="ECO:0007669"/>
    <property type="project" value="UniProtKB-KW"/>
</dbReference>
<dbReference type="STRING" id="57577.A0A2K3LQB4"/>
<evidence type="ECO:0000256" key="5">
    <source>
        <dbReference type="ARBA" id="ARBA00022741"/>
    </source>
</evidence>
<keyword evidence="6 9" id="KW-0418">Kinase</keyword>
<dbReference type="PANTHER" id="PTHR24349">
    <property type="entry name" value="SERINE/THREONINE-PROTEIN KINASE"/>
    <property type="match status" value="1"/>
</dbReference>
<dbReference type="Gene3D" id="1.10.238.10">
    <property type="entry name" value="EF-hand"/>
    <property type="match status" value="1"/>
</dbReference>
<evidence type="ECO:0000256" key="3">
    <source>
        <dbReference type="ARBA" id="ARBA00022553"/>
    </source>
</evidence>
<reference evidence="9 10" key="1">
    <citation type="journal article" date="2014" name="Am. J. Bot.">
        <title>Genome assembly and annotation for red clover (Trifolium pratense; Fabaceae).</title>
        <authorList>
            <person name="Istvanek J."/>
            <person name="Jaros M."/>
            <person name="Krenek A."/>
            <person name="Repkova J."/>
        </authorList>
    </citation>
    <scope>NUCLEOTIDE SEQUENCE [LARGE SCALE GENOMIC DNA]</scope>
    <source>
        <strain evidence="10">cv. Tatra</strain>
        <tissue evidence="9">Young leaves</tissue>
    </source>
</reference>
<dbReference type="InterPro" id="IPR002048">
    <property type="entry name" value="EF_hand_dom"/>
</dbReference>
<dbReference type="Proteomes" id="UP000236291">
    <property type="component" value="Unassembled WGS sequence"/>
</dbReference>
<organism evidence="9 10">
    <name type="scientific">Trifolium pratense</name>
    <name type="common">Red clover</name>
    <dbReference type="NCBI Taxonomy" id="57577"/>
    <lineage>
        <taxon>Eukaryota</taxon>
        <taxon>Viridiplantae</taxon>
        <taxon>Streptophyta</taxon>
        <taxon>Embryophyta</taxon>
        <taxon>Tracheophyta</taxon>
        <taxon>Spermatophyta</taxon>
        <taxon>Magnoliopsida</taxon>
        <taxon>eudicotyledons</taxon>
        <taxon>Gunneridae</taxon>
        <taxon>Pentapetalae</taxon>
        <taxon>rosids</taxon>
        <taxon>fabids</taxon>
        <taxon>Fabales</taxon>
        <taxon>Fabaceae</taxon>
        <taxon>Papilionoideae</taxon>
        <taxon>50 kb inversion clade</taxon>
        <taxon>NPAAA clade</taxon>
        <taxon>Hologalegina</taxon>
        <taxon>IRL clade</taxon>
        <taxon>Trifolieae</taxon>
        <taxon>Trifolium</taxon>
    </lineage>
</organism>
<reference evidence="9 10" key="2">
    <citation type="journal article" date="2017" name="Front. Plant Sci.">
        <title>Gene Classification and Mining of Molecular Markers Useful in Red Clover (Trifolium pratense) Breeding.</title>
        <authorList>
            <person name="Istvanek J."/>
            <person name="Dluhosova J."/>
            <person name="Dluhos P."/>
            <person name="Patkova L."/>
            <person name="Nedelnik J."/>
            <person name="Repkova J."/>
        </authorList>
    </citation>
    <scope>NUCLEOTIDE SEQUENCE [LARGE SCALE GENOMIC DNA]</scope>
    <source>
        <strain evidence="10">cv. Tatra</strain>
        <tissue evidence="9">Young leaves</tissue>
    </source>
</reference>
<accession>A0A2K3LQB4</accession>
<dbReference type="Gene3D" id="1.10.510.10">
    <property type="entry name" value="Transferase(Phosphotransferase) domain 1"/>
    <property type="match status" value="1"/>
</dbReference>
<dbReference type="GO" id="GO:0005509">
    <property type="term" value="F:calcium ion binding"/>
    <property type="evidence" value="ECO:0007669"/>
    <property type="project" value="InterPro"/>
</dbReference>
<evidence type="ECO:0000313" key="10">
    <source>
        <dbReference type="Proteomes" id="UP000236291"/>
    </source>
</evidence>
<keyword evidence="4" id="KW-0808">Transferase</keyword>
<feature type="non-terminal residue" evidence="9">
    <location>
        <position position="1"/>
    </location>
</feature>
<evidence type="ECO:0000313" key="9">
    <source>
        <dbReference type="EMBL" id="PNX80724.1"/>
    </source>
</evidence>
<dbReference type="EMBL" id="ASHM01038523">
    <property type="protein sequence ID" value="PNX80724.1"/>
    <property type="molecule type" value="Genomic_DNA"/>
</dbReference>
<name>A0A2K3LQB4_TRIPR</name>
<evidence type="ECO:0000259" key="8">
    <source>
        <dbReference type="PROSITE" id="PS50222"/>
    </source>
</evidence>
<dbReference type="ExpressionAtlas" id="A0A2K3LQB4">
    <property type="expression patterns" value="baseline"/>
</dbReference>
<dbReference type="SUPFAM" id="SSF56112">
    <property type="entry name" value="Protein kinase-like (PK-like)"/>
    <property type="match status" value="1"/>
</dbReference>